<sequence length="84" mass="8897">MADGLTLSGAELDILAAQLAPRITPFIRNAIARAALRVVEKIAEGELALGSEALTADRVLELLAAEDPDMFADLDTELTIGHLQ</sequence>
<proteinExistence type="predicted"/>
<keyword evidence="2" id="KW-1185">Reference proteome</keyword>
<gene>
    <name evidence="1" type="primary">41</name>
    <name evidence="1" type="ORF">SEA_OBLADI_41</name>
</gene>
<evidence type="ECO:0000313" key="1">
    <source>
        <dbReference type="EMBL" id="UXE03764.1"/>
    </source>
</evidence>
<protein>
    <submittedName>
        <fullName evidence="1">Uncharacterized protein</fullName>
    </submittedName>
</protein>
<accession>A0A977PR13</accession>
<reference evidence="1" key="1">
    <citation type="submission" date="2022-08" db="EMBL/GenBank/DDBJ databases">
        <authorList>
            <person name="Abuwarda M.A."/>
            <person name="Alvarez A."/>
            <person name="Batteikh M."/>
            <person name="Baughman A.P."/>
            <person name="Chavez V."/>
            <person name="Cheng C."/>
            <person name="Cosentino E.J."/>
            <person name="Di Blasi D.L."/>
            <person name="Dooley N.L."/>
            <person name="Empson B.M."/>
            <person name="Erfanian K."/>
            <person name="Esparza P.D."/>
            <person name="Fleming H.S."/>
            <person name="Ghannam M.S."/>
            <person name="Gibbons A.C."/>
            <person name="Gonzalez C."/>
            <person name="Huq N.E."/>
            <person name="Jin K."/>
            <person name="Kamarzar M."/>
            <person name="Khaine A."/>
            <person name="Krug K.R."/>
            <person name="Lee A."/>
            <person name="Liao S."/>
            <person name="Light I."/>
            <person name="Ma Y."/>
            <person name="Magaling J.M."/>
            <person name="McLinden K.C."/>
            <person name="Melkote A."/>
            <person name="Montoya Serpas C.A."/>
            <person name="Niazmandi K."/>
            <person name="Ostroske E.C."/>
            <person name="Paek B.H."/>
            <person name="Rajiv S."/>
            <person name="Santos C.E."/>
            <person name="Semaan S.A."/>
            <person name="Senthilvelan J."/>
            <person name="Sheppy T.E."/>
            <person name="Stephenson J.C."/>
            <person name="Tenney M.E."/>
            <person name="Teoh N."/>
            <person name="Thorp J.P."/>
            <person name="Turon Font G."/>
            <person name="Uvarov E.V."/>
            <person name="Verpukhovskiy P."/>
            <person name="Wang J."/>
            <person name="Whang A.Y."/>
            <person name="Wright N.E."/>
            <person name="Wu M."/>
            <person name="Zhuang C."/>
            <person name="Bruns J.A."/>
            <person name="Chai A.E."/>
            <person name="Parikh H."/>
            <person name="Zorawik M."/>
            <person name="Garza D.R."/>
            <person name="Ngo R.T."/>
            <person name="Reddi K."/>
            <person name="Garcia-Vedrenne A.E."/>
            <person name="Freise A.C."/>
            <person name="Balish M.F."/>
            <person name="Garlena R.A."/>
            <person name="Russell D.A."/>
            <person name="Jacobs-Sera D."/>
            <person name="Hatfull G.F."/>
        </authorList>
    </citation>
    <scope>NUCLEOTIDE SEQUENCE</scope>
</reference>
<organism evidence="1 2">
    <name type="scientific">Gordonia phage ObLaDi</name>
    <dbReference type="NCBI Taxonomy" id="2978487"/>
    <lineage>
        <taxon>Viruses</taxon>
        <taxon>Duplodnaviria</taxon>
        <taxon>Heunggongvirae</taxon>
        <taxon>Uroviricota</taxon>
        <taxon>Caudoviricetes</taxon>
        <taxon>Kruegerviridae</taxon>
        <taxon>Cafassovirus</taxon>
        <taxon>Cafassovirus obladi</taxon>
    </lineage>
</organism>
<dbReference type="Proteomes" id="UP001064297">
    <property type="component" value="Segment"/>
</dbReference>
<name>A0A977PR13_9CAUD</name>
<dbReference type="EMBL" id="OP297535">
    <property type="protein sequence ID" value="UXE03764.1"/>
    <property type="molecule type" value="Genomic_DNA"/>
</dbReference>
<evidence type="ECO:0000313" key="2">
    <source>
        <dbReference type="Proteomes" id="UP001064297"/>
    </source>
</evidence>